<proteinExistence type="predicted"/>
<keyword evidence="3" id="KW-1185">Reference proteome</keyword>
<evidence type="ECO:0000313" key="2">
    <source>
        <dbReference type="EMBL" id="CAI5453278.1"/>
    </source>
</evidence>
<name>A0A9P1N6U1_9PELO</name>
<dbReference type="InterPro" id="IPR054708">
    <property type="entry name" value="MTPAP-like_central"/>
</dbReference>
<protein>
    <recommendedName>
        <fullName evidence="1">Poly(A) RNA polymerase mitochondrial-like central palm domain-containing protein</fullName>
    </recommendedName>
</protein>
<dbReference type="InterPro" id="IPR043519">
    <property type="entry name" value="NT_sf"/>
</dbReference>
<dbReference type="GO" id="GO:0031123">
    <property type="term" value="P:RNA 3'-end processing"/>
    <property type="evidence" value="ECO:0007669"/>
    <property type="project" value="TreeGrafter"/>
</dbReference>
<dbReference type="Proteomes" id="UP001152747">
    <property type="component" value="Unassembled WGS sequence"/>
</dbReference>
<dbReference type="PANTHER" id="PTHR12271:SF128">
    <property type="entry name" value="PAP-ASSOCIATED DOMAIN-CONTAINING PROTEIN"/>
    <property type="match status" value="1"/>
</dbReference>
<evidence type="ECO:0000259" key="1">
    <source>
        <dbReference type="Pfam" id="PF22600"/>
    </source>
</evidence>
<dbReference type="Gene3D" id="1.10.1410.10">
    <property type="match status" value="1"/>
</dbReference>
<comment type="caution">
    <text evidence="2">The sequence shown here is derived from an EMBL/GenBank/DDBJ whole genome shotgun (WGS) entry which is preliminary data.</text>
</comment>
<dbReference type="GO" id="GO:0050265">
    <property type="term" value="F:RNA uridylyltransferase activity"/>
    <property type="evidence" value="ECO:0007669"/>
    <property type="project" value="TreeGrafter"/>
</dbReference>
<organism evidence="2 3">
    <name type="scientific">Caenorhabditis angaria</name>
    <dbReference type="NCBI Taxonomy" id="860376"/>
    <lineage>
        <taxon>Eukaryota</taxon>
        <taxon>Metazoa</taxon>
        <taxon>Ecdysozoa</taxon>
        <taxon>Nematoda</taxon>
        <taxon>Chromadorea</taxon>
        <taxon>Rhabditida</taxon>
        <taxon>Rhabditina</taxon>
        <taxon>Rhabditomorpha</taxon>
        <taxon>Rhabditoidea</taxon>
        <taxon>Rhabditidae</taxon>
        <taxon>Peloderinae</taxon>
        <taxon>Caenorhabditis</taxon>
    </lineage>
</organism>
<dbReference type="OrthoDB" id="2274644at2759"/>
<dbReference type="EMBL" id="CANHGI010000005">
    <property type="protein sequence ID" value="CAI5453278.1"/>
    <property type="molecule type" value="Genomic_DNA"/>
</dbReference>
<feature type="domain" description="Poly(A) RNA polymerase mitochondrial-like central palm" evidence="1">
    <location>
        <begin position="11"/>
        <end position="142"/>
    </location>
</feature>
<dbReference type="SUPFAM" id="SSF81301">
    <property type="entry name" value="Nucleotidyltransferase"/>
    <property type="match status" value="1"/>
</dbReference>
<sequence length="352" mass="41197">MSNTLSDSSVLNEHIMEVYAANRENPISIQRKNHIFDEIRVDVYLALKEFLPPIGLKISRIVPFGSVACNISRTESDLDVVICIESTGFGCEDNWTRSLKNQILEHLFKNLEDYENLGHIWTAKVPILCGSKKNIKLDLSIHLGVDVPSCHISSRFLNTVTQFYPDFPILIIFIKTIFKNRINEVTKKKEFDYPNSYTLALMVIHFLVNQSYIPNLHIQYADRFDISKATWAYEMVDKSESQEWREKLRETPADVFYKFLQYYINNPVTHYIIVMKRKDLVFKERYDPEGLIIEDPFDDYNPGRSLICSKIFQDCLWNLLSNIRNHHLDPKKLRETISEEQLRGYVSTKKSL</sequence>
<dbReference type="PANTHER" id="PTHR12271">
    <property type="entry name" value="POLY A POLYMERASE CID PAP -RELATED"/>
    <property type="match status" value="1"/>
</dbReference>
<dbReference type="SUPFAM" id="SSF81631">
    <property type="entry name" value="PAP/OAS1 substrate-binding domain"/>
    <property type="match status" value="1"/>
</dbReference>
<evidence type="ECO:0000313" key="3">
    <source>
        <dbReference type="Proteomes" id="UP001152747"/>
    </source>
</evidence>
<reference evidence="2" key="1">
    <citation type="submission" date="2022-11" db="EMBL/GenBank/DDBJ databases">
        <authorList>
            <person name="Kikuchi T."/>
        </authorList>
    </citation>
    <scope>NUCLEOTIDE SEQUENCE</scope>
    <source>
        <strain evidence="2">PS1010</strain>
    </source>
</reference>
<gene>
    <name evidence="2" type="ORF">CAMP_LOCUS15915</name>
</gene>
<dbReference type="Pfam" id="PF22600">
    <property type="entry name" value="MTPAP-like_central"/>
    <property type="match status" value="1"/>
</dbReference>
<dbReference type="Gene3D" id="3.30.460.10">
    <property type="entry name" value="Beta Polymerase, domain 2"/>
    <property type="match status" value="1"/>
</dbReference>
<dbReference type="AlphaFoldDB" id="A0A9P1N6U1"/>
<accession>A0A9P1N6U1</accession>